<comment type="caution">
    <text evidence="6">The sequence shown here is derived from an EMBL/GenBank/DDBJ whole genome shotgun (WGS) entry which is preliminary data.</text>
</comment>
<dbReference type="AlphaFoldDB" id="B6WVM3"/>
<accession>B6WVM3</accession>
<evidence type="ECO:0000313" key="7">
    <source>
        <dbReference type="Proteomes" id="UP000003676"/>
    </source>
</evidence>
<dbReference type="InterPro" id="IPR027417">
    <property type="entry name" value="P-loop_NTPase"/>
</dbReference>
<dbReference type="GO" id="GO:0006355">
    <property type="term" value="P:regulation of DNA-templated transcription"/>
    <property type="evidence" value="ECO:0007669"/>
    <property type="project" value="InterPro"/>
</dbReference>
<keyword evidence="2" id="KW-0067">ATP-binding</keyword>
<dbReference type="Pfam" id="PF25601">
    <property type="entry name" value="AAA_lid_14"/>
    <property type="match status" value="1"/>
</dbReference>
<evidence type="ECO:0000259" key="5">
    <source>
        <dbReference type="PROSITE" id="PS50045"/>
    </source>
</evidence>
<evidence type="ECO:0000256" key="3">
    <source>
        <dbReference type="ARBA" id="ARBA00023015"/>
    </source>
</evidence>
<dbReference type="Pfam" id="PF00158">
    <property type="entry name" value="Sigma54_activat"/>
    <property type="match status" value="1"/>
</dbReference>
<dbReference type="CDD" id="cd00009">
    <property type="entry name" value="AAA"/>
    <property type="match status" value="1"/>
</dbReference>
<dbReference type="PROSITE" id="PS50045">
    <property type="entry name" value="SIGMA54_INTERACT_4"/>
    <property type="match status" value="1"/>
</dbReference>
<dbReference type="InterPro" id="IPR009057">
    <property type="entry name" value="Homeodomain-like_sf"/>
</dbReference>
<organism evidence="6 7">
    <name type="scientific">Desulfovibrio piger ATCC 29098</name>
    <dbReference type="NCBI Taxonomy" id="411464"/>
    <lineage>
        <taxon>Bacteria</taxon>
        <taxon>Pseudomonadati</taxon>
        <taxon>Thermodesulfobacteriota</taxon>
        <taxon>Desulfovibrionia</taxon>
        <taxon>Desulfovibrionales</taxon>
        <taxon>Desulfovibrionaceae</taxon>
        <taxon>Desulfovibrio</taxon>
    </lineage>
</organism>
<proteinExistence type="predicted"/>
<dbReference type="Gene3D" id="3.30.450.20">
    <property type="entry name" value="PAS domain"/>
    <property type="match status" value="1"/>
</dbReference>
<evidence type="ECO:0000256" key="4">
    <source>
        <dbReference type="ARBA" id="ARBA00023163"/>
    </source>
</evidence>
<dbReference type="PROSITE" id="PS00688">
    <property type="entry name" value="SIGMA54_INTERACT_3"/>
    <property type="match status" value="1"/>
</dbReference>
<dbReference type="eggNOG" id="COG3829">
    <property type="taxonomic scope" value="Bacteria"/>
</dbReference>
<evidence type="ECO:0000256" key="1">
    <source>
        <dbReference type="ARBA" id="ARBA00022741"/>
    </source>
</evidence>
<dbReference type="FunFam" id="3.40.50.300:FF:000006">
    <property type="entry name" value="DNA-binding transcriptional regulator NtrC"/>
    <property type="match status" value="1"/>
</dbReference>
<gene>
    <name evidence="6" type="ORF">DESPIG_02141</name>
</gene>
<dbReference type="InterPro" id="IPR002197">
    <property type="entry name" value="HTH_Fis"/>
</dbReference>
<dbReference type="Gene3D" id="1.10.8.60">
    <property type="match status" value="1"/>
</dbReference>
<dbReference type="PROSITE" id="PS00675">
    <property type="entry name" value="SIGMA54_INTERACT_1"/>
    <property type="match status" value="1"/>
</dbReference>
<dbReference type="PANTHER" id="PTHR32071">
    <property type="entry name" value="TRANSCRIPTIONAL REGULATORY PROTEIN"/>
    <property type="match status" value="1"/>
</dbReference>
<dbReference type="PANTHER" id="PTHR32071:SF74">
    <property type="entry name" value="TRANSCRIPTIONAL ACTIVATOR ROCR"/>
    <property type="match status" value="1"/>
</dbReference>
<evidence type="ECO:0000256" key="2">
    <source>
        <dbReference type="ARBA" id="ARBA00022840"/>
    </source>
</evidence>
<dbReference type="RefSeq" id="WP_006007527.1">
    <property type="nucleotide sequence ID" value="NZ_DS996359.1"/>
</dbReference>
<dbReference type="EMBL" id="ABXU01000065">
    <property type="protein sequence ID" value="EEB32929.1"/>
    <property type="molecule type" value="Genomic_DNA"/>
</dbReference>
<keyword evidence="3" id="KW-0805">Transcription regulation</keyword>
<dbReference type="SUPFAM" id="SSF52540">
    <property type="entry name" value="P-loop containing nucleoside triphosphate hydrolases"/>
    <property type="match status" value="1"/>
</dbReference>
<keyword evidence="1" id="KW-0547">Nucleotide-binding</keyword>
<dbReference type="PRINTS" id="PR01590">
    <property type="entry name" value="HTHFIS"/>
</dbReference>
<reference evidence="6 7" key="1">
    <citation type="submission" date="2008-10" db="EMBL/GenBank/DDBJ databases">
        <title>Draft genome sequence of Desulvovibrio piger (ATCC 29098).</title>
        <authorList>
            <person name="Sudarsanam P."/>
            <person name="Ley R."/>
            <person name="Guruge J."/>
            <person name="Turnbaugh P.J."/>
            <person name="Mahowald M."/>
            <person name="Liep D."/>
            <person name="Gordon J."/>
        </authorList>
    </citation>
    <scope>NUCLEOTIDE SEQUENCE [LARGE SCALE GENOMIC DNA]</scope>
    <source>
        <strain evidence="6 7">ATCC 29098</strain>
    </source>
</reference>
<keyword evidence="4" id="KW-0804">Transcription</keyword>
<dbReference type="InterPro" id="IPR003593">
    <property type="entry name" value="AAA+_ATPase"/>
</dbReference>
<dbReference type="GO" id="GO:0005524">
    <property type="term" value="F:ATP binding"/>
    <property type="evidence" value="ECO:0007669"/>
    <property type="project" value="UniProtKB-KW"/>
</dbReference>
<dbReference type="InterPro" id="IPR002078">
    <property type="entry name" value="Sigma_54_int"/>
</dbReference>
<dbReference type="GO" id="GO:0043565">
    <property type="term" value="F:sequence-specific DNA binding"/>
    <property type="evidence" value="ECO:0007669"/>
    <property type="project" value="InterPro"/>
</dbReference>
<name>B6WVM3_9BACT</name>
<dbReference type="InterPro" id="IPR058031">
    <property type="entry name" value="AAA_lid_NorR"/>
</dbReference>
<evidence type="ECO:0000313" key="6">
    <source>
        <dbReference type="EMBL" id="EEB32929.1"/>
    </source>
</evidence>
<dbReference type="Gene3D" id="3.40.50.300">
    <property type="entry name" value="P-loop containing nucleotide triphosphate hydrolases"/>
    <property type="match status" value="1"/>
</dbReference>
<dbReference type="InterPro" id="IPR025944">
    <property type="entry name" value="Sigma_54_int_dom_CS"/>
</dbReference>
<dbReference type="InterPro" id="IPR025662">
    <property type="entry name" value="Sigma_54_int_dom_ATP-bd_1"/>
</dbReference>
<sequence>MFNSRQFYNVNRASVLTPQIRAIWDNMCIGVAVVDADGICEYMNPIQRRADGFTRIPVEGQHITSLYVPHELEVIPTIECLQTGKPLLKKAYWYATSTNFLASTVTDFFPLFDHGRKDGVIAFTIWTGNTAHVSESRRPLKPCNADAPYNYYTFSSIVGRDEALQECIHEARSAATSSSPVMIWGESGTGKELFAQAIHSASSRAGHPFIPVNCAAIPENLLEGILFGTVKGAYTDAPDKPGLFEKANCGTLLFDELNSMPLGLQAKLLRVIQEKRVRRLGSHTEIPINVRIISILNEHPLRAVDQGLLRRDLFYRLAVVGIAVPPLRKRQNDIPLLVRHIINRSELAMKTAGVTLDDEVMGIFRRYPWPGNIRELAHVIEGSLALLDGSDVITVHNLPRHFREACNLQPADDDLRPPLPVMRHAEAQLQVPAGTTPDYFDYRGIRRGDSVSIKTCLHEYESSCIRNVLRVTGGNVAKAARIMELTPAGLHYRMKVLHIENED</sequence>
<dbReference type="Proteomes" id="UP000003676">
    <property type="component" value="Unassembled WGS sequence"/>
</dbReference>
<dbReference type="Gene3D" id="1.10.10.60">
    <property type="entry name" value="Homeodomain-like"/>
    <property type="match status" value="1"/>
</dbReference>
<dbReference type="Pfam" id="PF02954">
    <property type="entry name" value="HTH_8"/>
    <property type="match status" value="1"/>
</dbReference>
<dbReference type="InterPro" id="IPR035965">
    <property type="entry name" value="PAS-like_dom_sf"/>
</dbReference>
<feature type="domain" description="Sigma-54 factor interaction" evidence="5">
    <location>
        <begin position="157"/>
        <end position="385"/>
    </location>
</feature>
<dbReference type="SUPFAM" id="SSF46689">
    <property type="entry name" value="Homeodomain-like"/>
    <property type="match status" value="1"/>
</dbReference>
<dbReference type="HOGENOM" id="CLU_000445_8_1_7"/>
<reference evidence="6 7" key="2">
    <citation type="submission" date="2008-10" db="EMBL/GenBank/DDBJ databases">
        <authorList>
            <person name="Fulton L."/>
            <person name="Clifton S."/>
            <person name="Fulton B."/>
            <person name="Xu J."/>
            <person name="Minx P."/>
            <person name="Pepin K.H."/>
            <person name="Johnson M."/>
            <person name="Bhonagiri V."/>
            <person name="Nash W.E."/>
            <person name="Mardis E.R."/>
            <person name="Wilson R.K."/>
        </authorList>
    </citation>
    <scope>NUCLEOTIDE SEQUENCE [LARGE SCALE GENOMIC DNA]</scope>
    <source>
        <strain evidence="6 7">ATCC 29098</strain>
    </source>
</reference>
<dbReference type="SMART" id="SM00382">
    <property type="entry name" value="AAA"/>
    <property type="match status" value="1"/>
</dbReference>
<protein>
    <submittedName>
        <fullName evidence="6">Sigma-54 interaction domain protein</fullName>
    </submittedName>
</protein>
<dbReference type="SUPFAM" id="SSF55785">
    <property type="entry name" value="PYP-like sensor domain (PAS domain)"/>
    <property type="match status" value="1"/>
</dbReference>